<evidence type="ECO:0000313" key="3">
    <source>
        <dbReference type="RefSeq" id="XP_033460777.1"/>
    </source>
</evidence>
<reference evidence="3" key="2">
    <citation type="submission" date="2020-04" db="EMBL/GenBank/DDBJ databases">
        <authorList>
            <consortium name="NCBI Genome Project"/>
        </authorList>
    </citation>
    <scope>NUCLEOTIDE SEQUENCE</scope>
    <source>
        <strain evidence="3">CBS 342.82</strain>
    </source>
</reference>
<dbReference type="Proteomes" id="UP000504637">
    <property type="component" value="Unplaced"/>
</dbReference>
<organism evidence="3">
    <name type="scientific">Dissoconium aciculare CBS 342.82</name>
    <dbReference type="NCBI Taxonomy" id="1314786"/>
    <lineage>
        <taxon>Eukaryota</taxon>
        <taxon>Fungi</taxon>
        <taxon>Dikarya</taxon>
        <taxon>Ascomycota</taxon>
        <taxon>Pezizomycotina</taxon>
        <taxon>Dothideomycetes</taxon>
        <taxon>Dothideomycetidae</taxon>
        <taxon>Mycosphaerellales</taxon>
        <taxon>Dissoconiaceae</taxon>
        <taxon>Dissoconium</taxon>
    </lineage>
</organism>
<gene>
    <name evidence="3" type="ORF">K489DRAFT_318233</name>
</gene>
<reference evidence="3" key="1">
    <citation type="submission" date="2020-01" db="EMBL/GenBank/DDBJ databases">
        <authorList>
            <consortium name="DOE Joint Genome Institute"/>
            <person name="Haridas S."/>
            <person name="Albert R."/>
            <person name="Binder M."/>
            <person name="Bloem J."/>
            <person name="Labutti K."/>
            <person name="Salamov A."/>
            <person name="Andreopoulos B."/>
            <person name="Baker S.E."/>
            <person name="Barry K."/>
            <person name="Bills G."/>
            <person name="Bluhm B.H."/>
            <person name="Cannon C."/>
            <person name="Castanera R."/>
            <person name="Culley D.E."/>
            <person name="Daum C."/>
            <person name="Ezra D."/>
            <person name="Gonzalez J.B."/>
            <person name="Henrissat B."/>
            <person name="Kuo A."/>
            <person name="Liang C."/>
            <person name="Lipzen A."/>
            <person name="Lutzoni F."/>
            <person name="Magnuson J."/>
            <person name="Mondo S."/>
            <person name="Nolan M."/>
            <person name="Ohm R."/>
            <person name="Pangilinan J."/>
            <person name="Park H.-J."/>
            <person name="Ramirez L."/>
            <person name="Alfaro M."/>
            <person name="Sun H."/>
            <person name="Tritt A."/>
            <person name="Yoshinaga Y."/>
            <person name="Zwiers L.-H."/>
            <person name="Turgeon B.G."/>
            <person name="Goodwin S.B."/>
            <person name="Spatafora J.W."/>
            <person name="Crous P.W."/>
            <person name="Grigoriev I.V."/>
        </authorList>
    </citation>
    <scope>NUCLEOTIDE SEQUENCE</scope>
    <source>
        <strain evidence="3">CBS 342.82</strain>
    </source>
</reference>
<evidence type="ECO:0000256" key="1">
    <source>
        <dbReference type="SAM" id="MobiDB-lite"/>
    </source>
</evidence>
<proteinExistence type="predicted"/>
<feature type="compositionally biased region" description="Basic and acidic residues" evidence="1">
    <location>
        <begin position="1"/>
        <end position="10"/>
    </location>
</feature>
<dbReference type="OrthoDB" id="5396360at2759"/>
<reference evidence="3" key="3">
    <citation type="submission" date="2025-08" db="UniProtKB">
        <authorList>
            <consortium name="RefSeq"/>
        </authorList>
    </citation>
    <scope>IDENTIFICATION</scope>
    <source>
        <strain evidence="3">CBS 342.82</strain>
    </source>
</reference>
<name>A0A6J3M6P5_9PEZI</name>
<sequence>MPTRSVEHNRLPSRSSNGPDRSGPEIWISAISRLQAQVTYNTGMIDGHRRQFQELENNINRLHHDIGGIAATLDRVTSEMRSTRSAPEGRPDSGDLEILTSQVTRLSHKVNEVDALGMALELLKNRIRKCEEVT</sequence>
<feature type="non-terminal residue" evidence="3">
    <location>
        <position position="134"/>
    </location>
</feature>
<accession>A0A6J3M6P5</accession>
<dbReference type="RefSeq" id="XP_033460777.1">
    <property type="nucleotide sequence ID" value="XM_033601294.1"/>
</dbReference>
<protein>
    <submittedName>
        <fullName evidence="3">Uncharacterized protein</fullName>
    </submittedName>
</protein>
<dbReference type="AlphaFoldDB" id="A0A6J3M6P5"/>
<evidence type="ECO:0000313" key="2">
    <source>
        <dbReference type="Proteomes" id="UP000504637"/>
    </source>
</evidence>
<keyword evidence="2" id="KW-1185">Reference proteome</keyword>
<dbReference type="GeneID" id="54359094"/>
<feature type="region of interest" description="Disordered" evidence="1">
    <location>
        <begin position="1"/>
        <end position="24"/>
    </location>
</feature>